<feature type="binding site" evidence="9">
    <location>
        <position position="165"/>
    </location>
    <ligand>
        <name>2-[(2R,5Z)-2-carboxy-4-methylthiazol-5(2H)-ylidene]ethyl phosphate</name>
        <dbReference type="ChEBI" id="CHEBI:62899"/>
    </ligand>
</feature>
<dbReference type="Proteomes" id="UP000190150">
    <property type="component" value="Unassembled WGS sequence"/>
</dbReference>
<dbReference type="STRING" id="1513896.SAMN05660841_02245"/>
<keyword evidence="12" id="KW-1185">Reference proteome</keyword>
<comment type="function">
    <text evidence="9">Condenses 4-methyl-5-(beta-hydroxyethyl)thiazole monophosphate (THZ-P) and 2-methyl-4-amino-5-hydroxymethyl pyrimidine pyrophosphate (HMP-PP) to form thiamine monophosphate (TMP).</text>
</comment>
<sequence>MYSKIQYISSGTTEEQQLNNIKSVLQKGIQWVQLRFKTEDHSAVRRVAHATKFLKQEYDFTFIINDLIDIAQEVDADGVHLGLEDQGVAIARHQLGSDKIVGGTANTWSDVQQRILEGCDYIGLGPLRFTTSKAKLSPLLGVEGYRDIFDELKGSPVPPIYAIGGVTLEDIPLLSSIGVYGVAISSYLEREDLKHLTIHHTNLTI</sequence>
<evidence type="ECO:0000259" key="10">
    <source>
        <dbReference type="Pfam" id="PF02581"/>
    </source>
</evidence>
<comment type="cofactor">
    <cofactor evidence="9">
        <name>Mg(2+)</name>
        <dbReference type="ChEBI" id="CHEBI:18420"/>
    </cofactor>
    <text evidence="9">Binds 1 Mg(2+) ion per subunit.</text>
</comment>
<dbReference type="GO" id="GO:0000287">
    <property type="term" value="F:magnesium ion binding"/>
    <property type="evidence" value="ECO:0007669"/>
    <property type="project" value="UniProtKB-UniRule"/>
</dbReference>
<dbReference type="InterPro" id="IPR036206">
    <property type="entry name" value="ThiamineP_synth_sf"/>
</dbReference>
<evidence type="ECO:0000256" key="9">
    <source>
        <dbReference type="HAMAP-Rule" id="MF_00097"/>
    </source>
</evidence>
<comment type="catalytic activity">
    <reaction evidence="6 9">
        <text>4-methyl-5-(2-phosphooxyethyl)-thiazole + 4-amino-2-methyl-5-(diphosphooxymethyl)pyrimidine + H(+) = thiamine phosphate + diphosphate</text>
        <dbReference type="Rhea" id="RHEA:22328"/>
        <dbReference type="ChEBI" id="CHEBI:15378"/>
        <dbReference type="ChEBI" id="CHEBI:33019"/>
        <dbReference type="ChEBI" id="CHEBI:37575"/>
        <dbReference type="ChEBI" id="CHEBI:57841"/>
        <dbReference type="ChEBI" id="CHEBI:58296"/>
        <dbReference type="EC" id="2.5.1.3"/>
    </reaction>
</comment>
<dbReference type="AlphaFoldDB" id="A0A1T5DYI7"/>
<evidence type="ECO:0000313" key="12">
    <source>
        <dbReference type="Proteomes" id="UP000190150"/>
    </source>
</evidence>
<comment type="pathway">
    <text evidence="1 9">Cofactor biosynthesis; thiamine diphosphate biosynthesis; thiamine phosphate from 4-amino-2-methyl-5-diphosphomethylpyrimidine and 4-methyl-5-(2-phosphoethyl)-thiazole: step 1/1.</text>
</comment>
<dbReference type="Gene3D" id="3.20.20.70">
    <property type="entry name" value="Aldolase class I"/>
    <property type="match status" value="1"/>
</dbReference>
<comment type="catalytic activity">
    <reaction evidence="7 9">
        <text>2-(2-carboxy-4-methylthiazol-5-yl)ethyl phosphate + 4-amino-2-methyl-5-(diphosphooxymethyl)pyrimidine + 2 H(+) = thiamine phosphate + CO2 + diphosphate</text>
        <dbReference type="Rhea" id="RHEA:47848"/>
        <dbReference type="ChEBI" id="CHEBI:15378"/>
        <dbReference type="ChEBI" id="CHEBI:16526"/>
        <dbReference type="ChEBI" id="CHEBI:33019"/>
        <dbReference type="ChEBI" id="CHEBI:37575"/>
        <dbReference type="ChEBI" id="CHEBI:57841"/>
        <dbReference type="ChEBI" id="CHEBI:62890"/>
        <dbReference type="EC" id="2.5.1.3"/>
    </reaction>
</comment>
<feature type="binding site" evidence="9">
    <location>
        <position position="133"/>
    </location>
    <ligand>
        <name>4-amino-2-methyl-5-(diphosphooxymethyl)pyrimidine</name>
        <dbReference type="ChEBI" id="CHEBI:57841"/>
    </ligand>
</feature>
<keyword evidence="4 9" id="KW-0460">Magnesium</keyword>
<gene>
    <name evidence="9" type="primary">thiE</name>
    <name evidence="11" type="ORF">SAMN05660841_02245</name>
</gene>
<evidence type="ECO:0000256" key="4">
    <source>
        <dbReference type="ARBA" id="ARBA00022842"/>
    </source>
</evidence>
<dbReference type="SUPFAM" id="SSF51391">
    <property type="entry name" value="Thiamin phosphate synthase"/>
    <property type="match status" value="1"/>
</dbReference>
<dbReference type="PANTHER" id="PTHR20857">
    <property type="entry name" value="THIAMINE-PHOSPHATE PYROPHOSPHORYLASE"/>
    <property type="match status" value="1"/>
</dbReference>
<dbReference type="OrthoDB" id="9812206at2"/>
<dbReference type="PANTHER" id="PTHR20857:SF15">
    <property type="entry name" value="THIAMINE-PHOSPHATE SYNTHASE"/>
    <property type="match status" value="1"/>
</dbReference>
<dbReference type="GO" id="GO:0009229">
    <property type="term" value="P:thiamine diphosphate biosynthetic process"/>
    <property type="evidence" value="ECO:0007669"/>
    <property type="project" value="UniProtKB-UniRule"/>
</dbReference>
<comment type="similarity">
    <text evidence="9">Belongs to the thiamine-phosphate synthase family.</text>
</comment>
<keyword evidence="3 9" id="KW-0479">Metal-binding</keyword>
<protein>
    <recommendedName>
        <fullName evidence="9">Thiamine-phosphate synthase</fullName>
        <shortName evidence="9">TP synthase</shortName>
        <shortName evidence="9">TPS</shortName>
        <ecNumber evidence="9">2.5.1.3</ecNumber>
    </recommendedName>
    <alternativeName>
        <fullName evidence="9">Thiamine-phosphate pyrophosphorylase</fullName>
        <shortName evidence="9">TMP pyrophosphorylase</shortName>
        <shortName evidence="9">TMP-PPase</shortName>
    </alternativeName>
</protein>
<name>A0A1T5DYI7_9SPHI</name>
<evidence type="ECO:0000256" key="6">
    <source>
        <dbReference type="ARBA" id="ARBA00047334"/>
    </source>
</evidence>
<accession>A0A1T5DYI7</accession>
<feature type="binding site" evidence="9">
    <location>
        <begin position="130"/>
        <end position="132"/>
    </location>
    <ligand>
        <name>2-[(2R,5Z)-2-carboxy-4-methylthiazol-5(2H)-ylidene]ethyl phosphate</name>
        <dbReference type="ChEBI" id="CHEBI:62899"/>
    </ligand>
</feature>
<dbReference type="InterPro" id="IPR034291">
    <property type="entry name" value="TMP_synthase"/>
</dbReference>
<comment type="catalytic activity">
    <reaction evidence="8 9">
        <text>2-[(2R,5Z)-2-carboxy-4-methylthiazol-5(2H)-ylidene]ethyl phosphate + 4-amino-2-methyl-5-(diphosphooxymethyl)pyrimidine + 2 H(+) = thiamine phosphate + CO2 + diphosphate</text>
        <dbReference type="Rhea" id="RHEA:47844"/>
        <dbReference type="ChEBI" id="CHEBI:15378"/>
        <dbReference type="ChEBI" id="CHEBI:16526"/>
        <dbReference type="ChEBI" id="CHEBI:33019"/>
        <dbReference type="ChEBI" id="CHEBI:37575"/>
        <dbReference type="ChEBI" id="CHEBI:57841"/>
        <dbReference type="ChEBI" id="CHEBI:62899"/>
        <dbReference type="EC" id="2.5.1.3"/>
    </reaction>
</comment>
<dbReference type="EC" id="2.5.1.3" evidence="9"/>
<dbReference type="InterPro" id="IPR013785">
    <property type="entry name" value="Aldolase_TIM"/>
</dbReference>
<evidence type="ECO:0000256" key="3">
    <source>
        <dbReference type="ARBA" id="ARBA00022723"/>
    </source>
</evidence>
<dbReference type="InterPro" id="IPR022998">
    <property type="entry name" value="ThiamineP_synth_TenI"/>
</dbReference>
<dbReference type="Pfam" id="PF02581">
    <property type="entry name" value="TMP-TENI"/>
    <property type="match status" value="1"/>
</dbReference>
<evidence type="ECO:0000256" key="1">
    <source>
        <dbReference type="ARBA" id="ARBA00005165"/>
    </source>
</evidence>
<evidence type="ECO:0000256" key="7">
    <source>
        <dbReference type="ARBA" id="ARBA00047851"/>
    </source>
</evidence>
<dbReference type="HAMAP" id="MF_00097">
    <property type="entry name" value="TMP_synthase"/>
    <property type="match status" value="1"/>
</dbReference>
<feature type="binding site" evidence="9">
    <location>
        <position position="66"/>
    </location>
    <ligand>
        <name>Mg(2+)</name>
        <dbReference type="ChEBI" id="CHEBI:18420"/>
    </ligand>
</feature>
<keyword evidence="2 9" id="KW-0808">Transferase</keyword>
<dbReference type="EMBL" id="FUZF01000009">
    <property type="protein sequence ID" value="SKB76787.1"/>
    <property type="molecule type" value="Genomic_DNA"/>
</dbReference>
<reference evidence="12" key="1">
    <citation type="submission" date="2017-02" db="EMBL/GenBank/DDBJ databases">
        <authorList>
            <person name="Varghese N."/>
            <person name="Submissions S."/>
        </authorList>
    </citation>
    <scope>NUCLEOTIDE SEQUENCE [LARGE SCALE GENOMIC DNA]</scope>
    <source>
        <strain evidence="12">DSM 24091</strain>
    </source>
</reference>
<dbReference type="GO" id="GO:0004789">
    <property type="term" value="F:thiamine-phosphate diphosphorylase activity"/>
    <property type="evidence" value="ECO:0007669"/>
    <property type="project" value="UniProtKB-UniRule"/>
</dbReference>
<dbReference type="GO" id="GO:0009228">
    <property type="term" value="P:thiamine biosynthetic process"/>
    <property type="evidence" value="ECO:0007669"/>
    <property type="project" value="UniProtKB-KW"/>
</dbReference>
<dbReference type="RefSeq" id="WP_079643178.1">
    <property type="nucleotide sequence ID" value="NZ_FUZF01000009.1"/>
</dbReference>
<dbReference type="CDD" id="cd00564">
    <property type="entry name" value="TMP_TenI"/>
    <property type="match status" value="1"/>
</dbReference>
<organism evidence="11 12">
    <name type="scientific">Sphingobacterium nematocida</name>
    <dbReference type="NCBI Taxonomy" id="1513896"/>
    <lineage>
        <taxon>Bacteria</taxon>
        <taxon>Pseudomonadati</taxon>
        <taxon>Bacteroidota</taxon>
        <taxon>Sphingobacteriia</taxon>
        <taxon>Sphingobacteriales</taxon>
        <taxon>Sphingobacteriaceae</taxon>
        <taxon>Sphingobacterium</taxon>
    </lineage>
</organism>
<keyword evidence="5 9" id="KW-0784">Thiamine biosynthesis</keyword>
<feature type="binding site" evidence="9">
    <location>
        <position position="104"/>
    </location>
    <ligand>
        <name>4-amino-2-methyl-5-(diphosphooxymethyl)pyrimidine</name>
        <dbReference type="ChEBI" id="CHEBI:57841"/>
    </ligand>
</feature>
<feature type="domain" description="Thiamine phosphate synthase/TenI" evidence="10">
    <location>
        <begin position="13"/>
        <end position="186"/>
    </location>
</feature>
<feature type="binding site" evidence="9">
    <location>
        <position position="85"/>
    </location>
    <ligand>
        <name>Mg(2+)</name>
        <dbReference type="ChEBI" id="CHEBI:18420"/>
    </ligand>
</feature>
<dbReference type="UniPathway" id="UPA00060">
    <property type="reaction ID" value="UER00141"/>
</dbReference>
<proteinExistence type="inferred from homology"/>
<evidence type="ECO:0000313" key="11">
    <source>
        <dbReference type="EMBL" id="SKB76787.1"/>
    </source>
</evidence>
<feature type="binding site" evidence="9">
    <location>
        <begin position="33"/>
        <end position="37"/>
    </location>
    <ligand>
        <name>4-amino-2-methyl-5-(diphosphooxymethyl)pyrimidine</name>
        <dbReference type="ChEBI" id="CHEBI:57841"/>
    </ligand>
</feature>
<comment type="caution">
    <text evidence="9">Lacks conserved residue(s) required for the propagation of feature annotation.</text>
</comment>
<evidence type="ECO:0000256" key="8">
    <source>
        <dbReference type="ARBA" id="ARBA00047883"/>
    </source>
</evidence>
<evidence type="ECO:0000256" key="5">
    <source>
        <dbReference type="ARBA" id="ARBA00022977"/>
    </source>
</evidence>
<feature type="binding site" evidence="9">
    <location>
        <position position="65"/>
    </location>
    <ligand>
        <name>4-amino-2-methyl-5-(diphosphooxymethyl)pyrimidine</name>
        <dbReference type="ChEBI" id="CHEBI:57841"/>
    </ligand>
</feature>
<evidence type="ECO:0000256" key="2">
    <source>
        <dbReference type="ARBA" id="ARBA00022679"/>
    </source>
</evidence>
<dbReference type="GO" id="GO:0005737">
    <property type="term" value="C:cytoplasm"/>
    <property type="evidence" value="ECO:0007669"/>
    <property type="project" value="TreeGrafter"/>
</dbReference>